<dbReference type="CDD" id="cd00085">
    <property type="entry name" value="HNHc"/>
    <property type="match status" value="1"/>
</dbReference>
<dbReference type="Pfam" id="PF02720">
    <property type="entry name" value="DUF222"/>
    <property type="match status" value="1"/>
</dbReference>
<dbReference type="EMBL" id="BAAAPY010000001">
    <property type="protein sequence ID" value="GAA2071528.1"/>
    <property type="molecule type" value="Genomic_DNA"/>
</dbReference>
<dbReference type="Proteomes" id="UP001501480">
    <property type="component" value="Unassembled WGS sequence"/>
</dbReference>
<dbReference type="Pfam" id="PF01844">
    <property type="entry name" value="HNH"/>
    <property type="match status" value="1"/>
</dbReference>
<dbReference type="SMART" id="SM00507">
    <property type="entry name" value="HNHc"/>
    <property type="match status" value="1"/>
</dbReference>
<comment type="similarity">
    <text evidence="1">Belongs to the Rv1128c/1148c/1588c/1702c/1945/3466 family.</text>
</comment>
<keyword evidence="3" id="KW-0255">Endonuclease</keyword>
<evidence type="ECO:0000259" key="2">
    <source>
        <dbReference type="SMART" id="SM00507"/>
    </source>
</evidence>
<sequence length="388" mass="41913">MLRSFPPGTDALRVLQSAFNAIAAAQVELVAEVAERGDHEAEGCSSIKNWLRDQLRLDSAAAHRLVDAGRTLRRLPRVADAADTGALSPEHLRSFSYALRHLDPGIVEDAQDWMIDLARHAPPKTLRDATVRLREAAYPDELDEAWIRGMDRHDIRLSPVADGWHLTGFLPADTGAAFRAILGSLSAPTCADDDRPAAERRITALDTLLAGILENGLPTDKGVRPHIDLTVDLAQLATDADTTTGRLAGFGSIGPAQLQQILCGGDLTPILTAGKHATLDVGRRARLATPHQRRAVGQQQDRTCAGPGCHAPVVHVHHIRHWSDGGPTDLSNLIGLCPACHRLVHAGRLRIDPRTRRIEATVRRRSPGRLPDLGAVRARAPARAARSG</sequence>
<dbReference type="InterPro" id="IPR002711">
    <property type="entry name" value="HNH"/>
</dbReference>
<dbReference type="GO" id="GO:0004519">
    <property type="term" value="F:endonuclease activity"/>
    <property type="evidence" value="ECO:0007669"/>
    <property type="project" value="UniProtKB-KW"/>
</dbReference>
<feature type="domain" description="HNH nuclease" evidence="2">
    <location>
        <begin position="291"/>
        <end position="342"/>
    </location>
</feature>
<dbReference type="InterPro" id="IPR003870">
    <property type="entry name" value="DUF222"/>
</dbReference>
<protein>
    <submittedName>
        <fullName evidence="3">HNH endonuclease signature motif containing protein</fullName>
    </submittedName>
</protein>
<evidence type="ECO:0000313" key="3">
    <source>
        <dbReference type="EMBL" id="GAA2071528.1"/>
    </source>
</evidence>
<organism evidence="3 4">
    <name type="scientific">Aeromicrobium halocynthiae</name>
    <dbReference type="NCBI Taxonomy" id="560557"/>
    <lineage>
        <taxon>Bacteria</taxon>
        <taxon>Bacillati</taxon>
        <taxon>Actinomycetota</taxon>
        <taxon>Actinomycetes</taxon>
        <taxon>Propionibacteriales</taxon>
        <taxon>Nocardioidaceae</taxon>
        <taxon>Aeromicrobium</taxon>
    </lineage>
</organism>
<keyword evidence="4" id="KW-1185">Reference proteome</keyword>
<dbReference type="Gene3D" id="1.10.30.50">
    <property type="match status" value="1"/>
</dbReference>
<proteinExistence type="inferred from homology"/>
<dbReference type="InterPro" id="IPR003615">
    <property type="entry name" value="HNH_nuc"/>
</dbReference>
<reference evidence="3 4" key="1">
    <citation type="journal article" date="2019" name="Int. J. Syst. Evol. Microbiol.">
        <title>The Global Catalogue of Microorganisms (GCM) 10K type strain sequencing project: providing services to taxonomists for standard genome sequencing and annotation.</title>
        <authorList>
            <consortium name="The Broad Institute Genomics Platform"/>
            <consortium name="The Broad Institute Genome Sequencing Center for Infectious Disease"/>
            <person name="Wu L."/>
            <person name="Ma J."/>
        </authorList>
    </citation>
    <scope>NUCLEOTIDE SEQUENCE [LARGE SCALE GENOMIC DNA]</scope>
    <source>
        <strain evidence="3 4">JCM 15749</strain>
    </source>
</reference>
<name>A0ABN2VX68_9ACTN</name>
<comment type="caution">
    <text evidence="3">The sequence shown here is derived from an EMBL/GenBank/DDBJ whole genome shotgun (WGS) entry which is preliminary data.</text>
</comment>
<gene>
    <name evidence="3" type="ORF">GCM10009821_06670</name>
</gene>
<evidence type="ECO:0000313" key="4">
    <source>
        <dbReference type="Proteomes" id="UP001501480"/>
    </source>
</evidence>
<accession>A0ABN2VX68</accession>
<keyword evidence="3" id="KW-0378">Hydrolase</keyword>
<keyword evidence="3" id="KW-0540">Nuclease</keyword>
<evidence type="ECO:0000256" key="1">
    <source>
        <dbReference type="ARBA" id="ARBA00023450"/>
    </source>
</evidence>